<proteinExistence type="predicted"/>
<evidence type="ECO:0000313" key="2">
    <source>
        <dbReference type="Proteomes" id="UP000737171"/>
    </source>
</evidence>
<sequence length="507" mass="52492">MAWLCAGATAAASASEPLFLDLQQQGATTSRTLTAHLLPAQADLGRPISLFVAALLPGGAWVVLSPAGWLPLGAEPPAWQHAQPAAFSHSVALVDAADVGGLLGTRVFAGYGHATGTVAAAWAEMLAAGRYREIGTLRAAPTLGLNAPASAPACPADAGAPLFGTAPIDPVDFIAMRPLGFQSNPIHVFPAKHGAFSMTPLGATPQARPVRAPARASVREMIQVRIASGGGNYQVFMHPCREVRLYFGHLATVSTRLQAAFDAGTPRCSAISGELTTCRRDDLDLALDEGEVFGHGPDTAGVDFGLVDARRPAAGFIYPEHYDAYYPFWQAPLDYFNSAVRAALAAKTGSVLGALRRTAEPLGGSHAVDLAGTAQGNWFVPGRYWIDSGGDSAGLLALGSDYVDPAQPLLAHGGAVSGLAAGLMAYTPRDSGAVNRRFADISGGGTFCLEGFLGGRSPGEMPLSAPSGALMLKLLNPVALRVEWVPGSDCSVLAGWAFSTKAAVFVR</sequence>
<evidence type="ECO:0000313" key="1">
    <source>
        <dbReference type="EMBL" id="NRF67429.1"/>
    </source>
</evidence>
<accession>A0ABX2EFN8</accession>
<organism evidence="1 2">
    <name type="scientific">Pseudaquabacterium terrae</name>
    <dbReference type="NCBI Taxonomy" id="2732868"/>
    <lineage>
        <taxon>Bacteria</taxon>
        <taxon>Pseudomonadati</taxon>
        <taxon>Pseudomonadota</taxon>
        <taxon>Betaproteobacteria</taxon>
        <taxon>Burkholderiales</taxon>
        <taxon>Sphaerotilaceae</taxon>
        <taxon>Pseudaquabacterium</taxon>
    </lineage>
</organism>
<gene>
    <name evidence="1" type="ORF">HLB44_10575</name>
</gene>
<dbReference type="Proteomes" id="UP000737171">
    <property type="component" value="Unassembled WGS sequence"/>
</dbReference>
<name>A0ABX2EFN8_9BURK</name>
<keyword evidence="2" id="KW-1185">Reference proteome</keyword>
<reference evidence="1 2" key="1">
    <citation type="submission" date="2020-05" db="EMBL/GenBank/DDBJ databases">
        <title>Aquincola sp. isolate from soil.</title>
        <authorList>
            <person name="Han J."/>
            <person name="Kim D.-U."/>
        </authorList>
    </citation>
    <scope>NUCLEOTIDE SEQUENCE [LARGE SCALE GENOMIC DNA]</scope>
    <source>
        <strain evidence="1 2">S2</strain>
    </source>
</reference>
<comment type="caution">
    <text evidence="1">The sequence shown here is derived from an EMBL/GenBank/DDBJ whole genome shotgun (WGS) entry which is preliminary data.</text>
</comment>
<dbReference type="EMBL" id="JABRWJ010000003">
    <property type="protein sequence ID" value="NRF67429.1"/>
    <property type="molecule type" value="Genomic_DNA"/>
</dbReference>
<protein>
    <submittedName>
        <fullName evidence="1">Uncharacterized protein</fullName>
    </submittedName>
</protein>